<dbReference type="Gene3D" id="1.10.760.10">
    <property type="entry name" value="Cytochrome c-like domain"/>
    <property type="match status" value="1"/>
</dbReference>
<dbReference type="PRINTS" id="PR00607">
    <property type="entry name" value="CYTCHROMECIE"/>
</dbReference>
<dbReference type="AlphaFoldDB" id="A0A7W2IAB9"/>
<evidence type="ECO:0000256" key="6">
    <source>
        <dbReference type="PROSITE-ProRule" id="PRU00433"/>
    </source>
</evidence>
<comment type="caution">
    <text evidence="8">The sequence shown here is derived from an EMBL/GenBank/DDBJ whole genome shotgun (WGS) entry which is preliminary data.</text>
</comment>
<dbReference type="SUPFAM" id="SSF46626">
    <property type="entry name" value="Cytochrome c"/>
    <property type="match status" value="1"/>
</dbReference>
<accession>A0A7W2IAB9</accession>
<keyword evidence="2 6" id="KW-0349">Heme</keyword>
<gene>
    <name evidence="8" type="ORF">H3H37_02690</name>
</gene>
<dbReference type="PROSITE" id="PS51007">
    <property type="entry name" value="CYTC"/>
    <property type="match status" value="1"/>
</dbReference>
<dbReference type="InterPro" id="IPR036909">
    <property type="entry name" value="Cyt_c-like_dom_sf"/>
</dbReference>
<dbReference type="Proteomes" id="UP000534388">
    <property type="component" value="Unassembled WGS sequence"/>
</dbReference>
<sequence length="140" mass="14902">MTTPCRTEKRGRLWPGLHRSAPPCFLFFFNRESIPMKLATILSSLLLAVCAAGAAQAAPDLAKGEKIYKATCLACHGAGVMGAPKFGDKAAWKPRVGKGIPALYKSALDGFKMMPPRGGNAALKDDEVKSAVDFMTTKSS</sequence>
<evidence type="ECO:0000256" key="3">
    <source>
        <dbReference type="ARBA" id="ARBA00022723"/>
    </source>
</evidence>
<organism evidence="8 9">
    <name type="scientific">Rugamonas brunnea</name>
    <dbReference type="NCBI Taxonomy" id="2758569"/>
    <lineage>
        <taxon>Bacteria</taxon>
        <taxon>Pseudomonadati</taxon>
        <taxon>Pseudomonadota</taxon>
        <taxon>Betaproteobacteria</taxon>
        <taxon>Burkholderiales</taxon>
        <taxon>Oxalobacteraceae</taxon>
        <taxon>Telluria group</taxon>
        <taxon>Rugamonas</taxon>
    </lineage>
</organism>
<dbReference type="PANTHER" id="PTHR40942">
    <property type="match status" value="1"/>
</dbReference>
<evidence type="ECO:0000313" key="8">
    <source>
        <dbReference type="EMBL" id="MBA5635955.1"/>
    </source>
</evidence>
<dbReference type="GO" id="GO:0005506">
    <property type="term" value="F:iron ion binding"/>
    <property type="evidence" value="ECO:0007669"/>
    <property type="project" value="InterPro"/>
</dbReference>
<feature type="domain" description="Cytochrome c" evidence="7">
    <location>
        <begin position="59"/>
        <end position="139"/>
    </location>
</feature>
<evidence type="ECO:0000256" key="2">
    <source>
        <dbReference type="ARBA" id="ARBA00022617"/>
    </source>
</evidence>
<proteinExistence type="predicted"/>
<keyword evidence="3 6" id="KW-0479">Metal-binding</keyword>
<keyword evidence="9" id="KW-1185">Reference proteome</keyword>
<keyword evidence="5 6" id="KW-0408">Iron</keyword>
<evidence type="ECO:0000256" key="1">
    <source>
        <dbReference type="ARBA" id="ARBA00022448"/>
    </source>
</evidence>
<dbReference type="GO" id="GO:0020037">
    <property type="term" value="F:heme binding"/>
    <property type="evidence" value="ECO:0007669"/>
    <property type="project" value="InterPro"/>
</dbReference>
<dbReference type="GO" id="GO:0009055">
    <property type="term" value="F:electron transfer activity"/>
    <property type="evidence" value="ECO:0007669"/>
    <property type="project" value="InterPro"/>
</dbReference>
<evidence type="ECO:0000313" key="9">
    <source>
        <dbReference type="Proteomes" id="UP000534388"/>
    </source>
</evidence>
<evidence type="ECO:0000256" key="5">
    <source>
        <dbReference type="ARBA" id="ARBA00023004"/>
    </source>
</evidence>
<evidence type="ECO:0000256" key="4">
    <source>
        <dbReference type="ARBA" id="ARBA00022982"/>
    </source>
</evidence>
<dbReference type="Pfam" id="PF13442">
    <property type="entry name" value="Cytochrome_CBB3"/>
    <property type="match status" value="1"/>
</dbReference>
<name>A0A7W2IAB9_9BURK</name>
<dbReference type="EMBL" id="JACEZT010000001">
    <property type="protein sequence ID" value="MBA5635955.1"/>
    <property type="molecule type" value="Genomic_DNA"/>
</dbReference>
<dbReference type="InterPro" id="IPR002323">
    <property type="entry name" value="Cyt_CIE"/>
</dbReference>
<keyword evidence="1" id="KW-0813">Transport</keyword>
<keyword evidence="4" id="KW-0249">Electron transport</keyword>
<protein>
    <submittedName>
        <fullName evidence="8">Cytochrome c5 family protein</fullName>
    </submittedName>
</protein>
<dbReference type="InterPro" id="IPR009056">
    <property type="entry name" value="Cyt_c-like_dom"/>
</dbReference>
<reference evidence="8 9" key="1">
    <citation type="submission" date="2020-07" db="EMBL/GenBank/DDBJ databases">
        <title>Novel species isolated from subtropical streams in China.</title>
        <authorList>
            <person name="Lu H."/>
        </authorList>
    </citation>
    <scope>NUCLEOTIDE SEQUENCE [LARGE SCALE GENOMIC DNA]</scope>
    <source>
        <strain evidence="8 9">LX20W</strain>
    </source>
</reference>
<dbReference type="PANTHER" id="PTHR40942:SF4">
    <property type="entry name" value="CYTOCHROME C5"/>
    <property type="match status" value="1"/>
</dbReference>
<evidence type="ECO:0000259" key="7">
    <source>
        <dbReference type="PROSITE" id="PS51007"/>
    </source>
</evidence>